<organism evidence="1 2">
    <name type="scientific">Caerostris darwini</name>
    <dbReference type="NCBI Taxonomy" id="1538125"/>
    <lineage>
        <taxon>Eukaryota</taxon>
        <taxon>Metazoa</taxon>
        <taxon>Ecdysozoa</taxon>
        <taxon>Arthropoda</taxon>
        <taxon>Chelicerata</taxon>
        <taxon>Arachnida</taxon>
        <taxon>Araneae</taxon>
        <taxon>Araneomorphae</taxon>
        <taxon>Entelegynae</taxon>
        <taxon>Araneoidea</taxon>
        <taxon>Araneidae</taxon>
        <taxon>Caerostris</taxon>
    </lineage>
</organism>
<reference evidence="1 2" key="1">
    <citation type="submission" date="2021-06" db="EMBL/GenBank/DDBJ databases">
        <title>Caerostris darwini draft genome.</title>
        <authorList>
            <person name="Kono N."/>
            <person name="Arakawa K."/>
        </authorList>
    </citation>
    <scope>NUCLEOTIDE SEQUENCE [LARGE SCALE GENOMIC DNA]</scope>
</reference>
<evidence type="ECO:0000313" key="1">
    <source>
        <dbReference type="EMBL" id="GIY46195.1"/>
    </source>
</evidence>
<keyword evidence="2" id="KW-1185">Reference proteome</keyword>
<name>A0AAV4TJ97_9ARAC</name>
<comment type="caution">
    <text evidence="1">The sequence shown here is derived from an EMBL/GenBank/DDBJ whole genome shotgun (WGS) entry which is preliminary data.</text>
</comment>
<protein>
    <submittedName>
        <fullName evidence="1">Uncharacterized protein</fullName>
    </submittedName>
</protein>
<accession>A0AAV4TJ97</accession>
<dbReference type="AlphaFoldDB" id="A0AAV4TJ97"/>
<evidence type="ECO:0000313" key="2">
    <source>
        <dbReference type="Proteomes" id="UP001054837"/>
    </source>
</evidence>
<dbReference type="EMBL" id="BPLQ01009724">
    <property type="protein sequence ID" value="GIY46195.1"/>
    <property type="molecule type" value="Genomic_DNA"/>
</dbReference>
<sequence length="71" mass="8030">MSRSSGDCNNLFATPVFDRRNTKSTNRLGVAGTDVPMREITKLTRAYKIGVKYSFAITNSVLYYSELRPLH</sequence>
<proteinExistence type="predicted"/>
<gene>
    <name evidence="1" type="ORF">CDAR_125901</name>
</gene>
<dbReference type="Proteomes" id="UP001054837">
    <property type="component" value="Unassembled WGS sequence"/>
</dbReference>